<proteinExistence type="predicted"/>
<dbReference type="AlphaFoldDB" id="E4Y6Z6"/>
<organism evidence="1">
    <name type="scientific">Oikopleura dioica</name>
    <name type="common">Tunicate</name>
    <dbReference type="NCBI Taxonomy" id="34765"/>
    <lineage>
        <taxon>Eukaryota</taxon>
        <taxon>Metazoa</taxon>
        <taxon>Chordata</taxon>
        <taxon>Tunicata</taxon>
        <taxon>Appendicularia</taxon>
        <taxon>Copelata</taxon>
        <taxon>Oikopleuridae</taxon>
        <taxon>Oikopleura</taxon>
    </lineage>
</organism>
<gene>
    <name evidence="1" type="ORF">GSOID_T00025299001</name>
</gene>
<dbReference type="Proteomes" id="UP000011014">
    <property type="component" value="Unassembled WGS sequence"/>
</dbReference>
<protein>
    <submittedName>
        <fullName evidence="1">Uncharacterized protein</fullName>
    </submittedName>
</protein>
<accession>E4Y6Z6</accession>
<reference evidence="1" key="1">
    <citation type="journal article" date="2010" name="Science">
        <title>Plasticity of animal genome architecture unmasked by rapid evolution of a pelagic tunicate.</title>
        <authorList>
            <person name="Denoeud F."/>
            <person name="Henriet S."/>
            <person name="Mungpakdee S."/>
            <person name="Aury J.M."/>
            <person name="Da Silva C."/>
            <person name="Brinkmann H."/>
            <person name="Mikhaleva J."/>
            <person name="Olsen L.C."/>
            <person name="Jubin C."/>
            <person name="Canestro C."/>
            <person name="Bouquet J.M."/>
            <person name="Danks G."/>
            <person name="Poulain J."/>
            <person name="Campsteijn C."/>
            <person name="Adamski M."/>
            <person name="Cross I."/>
            <person name="Yadetie F."/>
            <person name="Muffato M."/>
            <person name="Louis A."/>
            <person name="Butcher S."/>
            <person name="Tsagkogeorga G."/>
            <person name="Konrad A."/>
            <person name="Singh S."/>
            <person name="Jensen M.F."/>
            <person name="Cong E.H."/>
            <person name="Eikeseth-Otteraa H."/>
            <person name="Noel B."/>
            <person name="Anthouard V."/>
            <person name="Porcel B.M."/>
            <person name="Kachouri-Lafond R."/>
            <person name="Nishino A."/>
            <person name="Ugolini M."/>
            <person name="Chourrout P."/>
            <person name="Nishida H."/>
            <person name="Aasland R."/>
            <person name="Huzurbazar S."/>
            <person name="Westhof E."/>
            <person name="Delsuc F."/>
            <person name="Lehrach H."/>
            <person name="Reinhardt R."/>
            <person name="Weissenbach J."/>
            <person name="Roy S.W."/>
            <person name="Artiguenave F."/>
            <person name="Postlethwait J.H."/>
            <person name="Manak J.R."/>
            <person name="Thompson E.M."/>
            <person name="Jaillon O."/>
            <person name="Du Pasquier L."/>
            <person name="Boudinot P."/>
            <person name="Liberles D.A."/>
            <person name="Volff J.N."/>
            <person name="Philippe H."/>
            <person name="Lenhard B."/>
            <person name="Roest Crollius H."/>
            <person name="Wincker P."/>
            <person name="Chourrout D."/>
        </authorList>
    </citation>
    <scope>NUCLEOTIDE SEQUENCE [LARGE SCALE GENOMIC DNA]</scope>
</reference>
<sequence>MSNMSTCNFDLAGEENEMLDFCFTNFTHCTSFFGFRTALLGLYNAQSLPTRGVEIILRENGFENNTKNLEKKQFGKKLPCLFLEYFF</sequence>
<name>E4Y6Z6_OIKDI</name>
<dbReference type="EMBL" id="FN654301">
    <property type="protein sequence ID" value="CBY31396.1"/>
    <property type="molecule type" value="Genomic_DNA"/>
</dbReference>
<evidence type="ECO:0000313" key="1">
    <source>
        <dbReference type="EMBL" id="CBY31396.1"/>
    </source>
</evidence>